<dbReference type="InterPro" id="IPR000866">
    <property type="entry name" value="AhpC/TSA"/>
</dbReference>
<evidence type="ECO:0000256" key="9">
    <source>
        <dbReference type="ARBA" id="ARBA00038489"/>
    </source>
</evidence>
<dbReference type="PANTHER" id="PTHR42801">
    <property type="entry name" value="THIOREDOXIN-DEPENDENT PEROXIDE REDUCTASE"/>
    <property type="match status" value="1"/>
</dbReference>
<evidence type="ECO:0000256" key="1">
    <source>
        <dbReference type="ARBA" id="ARBA00003330"/>
    </source>
</evidence>
<keyword evidence="4" id="KW-0049">Antioxidant</keyword>
<evidence type="ECO:0000256" key="11">
    <source>
        <dbReference type="ARBA" id="ARBA00049091"/>
    </source>
</evidence>
<evidence type="ECO:0000256" key="4">
    <source>
        <dbReference type="ARBA" id="ARBA00022862"/>
    </source>
</evidence>
<dbReference type="InterPro" id="IPR050924">
    <property type="entry name" value="Peroxiredoxin_BCP/PrxQ"/>
</dbReference>
<keyword evidence="3 14" id="KW-0575">Peroxidase</keyword>
<dbReference type="EC" id="1.11.1.24" evidence="2"/>
<reference evidence="15" key="1">
    <citation type="journal article" date="2019" name="Int. J. Syst. Evol. Microbiol.">
        <title>The Global Catalogue of Microorganisms (GCM) 10K type strain sequencing project: providing services to taxonomists for standard genome sequencing and annotation.</title>
        <authorList>
            <consortium name="The Broad Institute Genomics Platform"/>
            <consortium name="The Broad Institute Genome Sequencing Center for Infectious Disease"/>
            <person name="Wu L."/>
            <person name="Ma J."/>
        </authorList>
    </citation>
    <scope>NUCLEOTIDE SEQUENCE [LARGE SCALE GENOMIC DNA]</scope>
    <source>
        <strain evidence="15">CGMCC 4.7248</strain>
    </source>
</reference>
<sequence>MPTLPGRAGTAHAPYARARGIDQLRRRHTRSLIPPTAAALSCLRRKKEADGHGKRHTSRRQSTDFTLLSQSGAPVRLYDRLDDGVVVLYFYPKDETRGCTAEACAFRDSHEVFTDAGAEVIGVSSDSVHKHAAFATRHNLPFTLLSDEEGQVRKDYGVPSVLGIIPGRVTYVIDRQGTVRHVFNSLTNTDKHVNDALDVVRNISAEDPV</sequence>
<dbReference type="EMBL" id="JBHSNY010000013">
    <property type="protein sequence ID" value="MFC5638570.1"/>
    <property type="molecule type" value="Genomic_DNA"/>
</dbReference>
<comment type="caution">
    <text evidence="14">The sequence shown here is derived from an EMBL/GenBank/DDBJ whole genome shotgun (WGS) entry which is preliminary data.</text>
</comment>
<dbReference type="GO" id="GO:0140824">
    <property type="term" value="F:thioredoxin-dependent peroxiredoxin activity"/>
    <property type="evidence" value="ECO:0007669"/>
    <property type="project" value="UniProtKB-EC"/>
</dbReference>
<dbReference type="Gene3D" id="3.40.30.10">
    <property type="entry name" value="Glutaredoxin"/>
    <property type="match status" value="1"/>
</dbReference>
<dbReference type="Pfam" id="PF00578">
    <property type="entry name" value="AhpC-TSA"/>
    <property type="match status" value="1"/>
</dbReference>
<accession>A0ABW0UZQ0</accession>
<comment type="function">
    <text evidence="1">Thiol-specific peroxidase that catalyzes the reduction of hydrogen peroxide and organic hydroperoxides to water and alcohols, respectively. Plays a role in cell protection against oxidative stress by detoxifying peroxides and as sensor of hydrogen peroxide-mediated signaling events.</text>
</comment>
<evidence type="ECO:0000256" key="8">
    <source>
        <dbReference type="ARBA" id="ARBA00032824"/>
    </source>
</evidence>
<dbReference type="InterPro" id="IPR013766">
    <property type="entry name" value="Thioredoxin_domain"/>
</dbReference>
<evidence type="ECO:0000256" key="5">
    <source>
        <dbReference type="ARBA" id="ARBA00023002"/>
    </source>
</evidence>
<dbReference type="SUPFAM" id="SSF52833">
    <property type="entry name" value="Thioredoxin-like"/>
    <property type="match status" value="1"/>
</dbReference>
<dbReference type="Proteomes" id="UP001596154">
    <property type="component" value="Unassembled WGS sequence"/>
</dbReference>
<comment type="catalytic activity">
    <reaction evidence="11">
        <text>a hydroperoxide + [thioredoxin]-dithiol = an alcohol + [thioredoxin]-disulfide + H2O</text>
        <dbReference type="Rhea" id="RHEA:62620"/>
        <dbReference type="Rhea" id="RHEA-COMP:10698"/>
        <dbReference type="Rhea" id="RHEA-COMP:10700"/>
        <dbReference type="ChEBI" id="CHEBI:15377"/>
        <dbReference type="ChEBI" id="CHEBI:29950"/>
        <dbReference type="ChEBI" id="CHEBI:30879"/>
        <dbReference type="ChEBI" id="CHEBI:35924"/>
        <dbReference type="ChEBI" id="CHEBI:50058"/>
        <dbReference type="EC" id="1.11.1.24"/>
    </reaction>
</comment>
<dbReference type="InterPro" id="IPR036249">
    <property type="entry name" value="Thioredoxin-like_sf"/>
</dbReference>
<evidence type="ECO:0000256" key="6">
    <source>
        <dbReference type="ARBA" id="ARBA00023157"/>
    </source>
</evidence>
<evidence type="ECO:0000256" key="12">
    <source>
        <dbReference type="SAM" id="MobiDB-lite"/>
    </source>
</evidence>
<evidence type="ECO:0000256" key="2">
    <source>
        <dbReference type="ARBA" id="ARBA00013017"/>
    </source>
</evidence>
<gene>
    <name evidence="14" type="ORF">ACFPZJ_33385</name>
</gene>
<organism evidence="14 15">
    <name type="scientific">Streptomyces bullii</name>
    <dbReference type="NCBI Taxonomy" id="349910"/>
    <lineage>
        <taxon>Bacteria</taxon>
        <taxon>Bacillati</taxon>
        <taxon>Actinomycetota</taxon>
        <taxon>Actinomycetes</taxon>
        <taxon>Kitasatosporales</taxon>
        <taxon>Streptomycetaceae</taxon>
        <taxon>Streptomyces</taxon>
    </lineage>
</organism>
<evidence type="ECO:0000256" key="10">
    <source>
        <dbReference type="ARBA" id="ARBA00041373"/>
    </source>
</evidence>
<proteinExistence type="inferred from homology"/>
<name>A0ABW0UZQ0_9ACTN</name>
<evidence type="ECO:0000256" key="3">
    <source>
        <dbReference type="ARBA" id="ARBA00022559"/>
    </source>
</evidence>
<dbReference type="RefSeq" id="WP_381029560.1">
    <property type="nucleotide sequence ID" value="NZ_JBHSNY010000013.1"/>
</dbReference>
<comment type="similarity">
    <text evidence="9">Belongs to the peroxiredoxin family. BCP/PrxQ subfamily.</text>
</comment>
<feature type="region of interest" description="Disordered" evidence="12">
    <location>
        <begin position="45"/>
        <end position="64"/>
    </location>
</feature>
<evidence type="ECO:0000313" key="15">
    <source>
        <dbReference type="Proteomes" id="UP001596154"/>
    </source>
</evidence>
<keyword evidence="15" id="KW-1185">Reference proteome</keyword>
<dbReference type="CDD" id="cd03017">
    <property type="entry name" value="PRX_BCP"/>
    <property type="match status" value="1"/>
</dbReference>
<keyword evidence="7" id="KW-0676">Redox-active center</keyword>
<protein>
    <recommendedName>
        <fullName evidence="2">thioredoxin-dependent peroxiredoxin</fullName>
        <ecNumber evidence="2">1.11.1.24</ecNumber>
    </recommendedName>
    <alternativeName>
        <fullName evidence="10">Bacterioferritin comigratory protein</fullName>
    </alternativeName>
    <alternativeName>
        <fullName evidence="8">Thioredoxin peroxidase</fullName>
    </alternativeName>
</protein>
<evidence type="ECO:0000256" key="7">
    <source>
        <dbReference type="ARBA" id="ARBA00023284"/>
    </source>
</evidence>
<evidence type="ECO:0000313" key="14">
    <source>
        <dbReference type="EMBL" id="MFC5638570.1"/>
    </source>
</evidence>
<evidence type="ECO:0000259" key="13">
    <source>
        <dbReference type="PROSITE" id="PS51352"/>
    </source>
</evidence>
<dbReference type="PANTHER" id="PTHR42801:SF4">
    <property type="entry name" value="AHPC_TSA FAMILY PROTEIN"/>
    <property type="match status" value="1"/>
</dbReference>
<feature type="domain" description="Thioredoxin" evidence="13">
    <location>
        <begin position="56"/>
        <end position="205"/>
    </location>
</feature>
<dbReference type="PROSITE" id="PS51352">
    <property type="entry name" value="THIOREDOXIN_2"/>
    <property type="match status" value="1"/>
</dbReference>
<keyword evidence="6" id="KW-1015">Disulfide bond</keyword>
<keyword evidence="5 14" id="KW-0560">Oxidoreductase</keyword>